<keyword evidence="3 5" id="KW-0560">Oxidoreductase</keyword>
<evidence type="ECO:0000256" key="3">
    <source>
        <dbReference type="ARBA" id="ARBA00023002"/>
    </source>
</evidence>
<keyword evidence="5" id="KW-0285">Flavoprotein</keyword>
<dbReference type="InterPro" id="IPR050703">
    <property type="entry name" value="Flavin_MAO"/>
</dbReference>
<dbReference type="SUPFAM" id="SSF51905">
    <property type="entry name" value="FAD/NAD(P)-binding domain"/>
    <property type="match status" value="1"/>
</dbReference>
<dbReference type="Proteomes" id="UP001642464">
    <property type="component" value="Unassembled WGS sequence"/>
</dbReference>
<dbReference type="SUPFAM" id="SSF54373">
    <property type="entry name" value="FAD-linked reductases, C-terminal domain"/>
    <property type="match status" value="1"/>
</dbReference>
<feature type="domain" description="Amine oxidase" evidence="7">
    <location>
        <begin position="110"/>
        <end position="539"/>
    </location>
</feature>
<protein>
    <recommendedName>
        <fullName evidence="5">Amine oxidase</fullName>
        <ecNumber evidence="5">1.4.3.-</ecNumber>
    </recommendedName>
</protein>
<comment type="similarity">
    <text evidence="2 5">Belongs to the flavin monoamine oxidase family.</text>
</comment>
<evidence type="ECO:0000256" key="5">
    <source>
        <dbReference type="RuleBase" id="RU362067"/>
    </source>
</evidence>
<comment type="catalytic activity">
    <reaction evidence="4">
        <text>a secondary aliphatic amine + O2 + H2O = a primary amine + an aldehyde + H2O2</text>
        <dbReference type="Rhea" id="RHEA:26414"/>
        <dbReference type="ChEBI" id="CHEBI:15377"/>
        <dbReference type="ChEBI" id="CHEBI:15379"/>
        <dbReference type="ChEBI" id="CHEBI:16240"/>
        <dbReference type="ChEBI" id="CHEBI:17478"/>
        <dbReference type="ChEBI" id="CHEBI:58855"/>
        <dbReference type="ChEBI" id="CHEBI:65296"/>
        <dbReference type="EC" id="1.4.3.4"/>
    </reaction>
</comment>
<dbReference type="InterPro" id="IPR002937">
    <property type="entry name" value="Amino_oxidase"/>
</dbReference>
<dbReference type="PANTHER" id="PTHR43563:SF1">
    <property type="entry name" value="AMINE OXIDASE [FLAVIN-CONTAINING] B"/>
    <property type="match status" value="1"/>
</dbReference>
<feature type="region of interest" description="Disordered" evidence="6">
    <location>
        <begin position="642"/>
        <end position="664"/>
    </location>
</feature>
<dbReference type="PANTHER" id="PTHR43563">
    <property type="entry name" value="AMINE OXIDASE"/>
    <property type="match status" value="1"/>
</dbReference>
<evidence type="ECO:0000256" key="1">
    <source>
        <dbReference type="ARBA" id="ARBA00001974"/>
    </source>
</evidence>
<keyword evidence="5" id="KW-0274">FAD</keyword>
<name>A0ABP0RCB3_9DINO</name>
<evidence type="ECO:0000313" key="9">
    <source>
        <dbReference type="Proteomes" id="UP001642464"/>
    </source>
</evidence>
<comment type="caution">
    <text evidence="8">The sequence shown here is derived from an EMBL/GenBank/DDBJ whole genome shotgun (WGS) entry which is preliminary data.</text>
</comment>
<gene>
    <name evidence="8" type="ORF">SCF082_LOCUS45945</name>
</gene>
<dbReference type="Pfam" id="PF01593">
    <property type="entry name" value="Amino_oxidase"/>
    <property type="match status" value="1"/>
</dbReference>
<evidence type="ECO:0000259" key="7">
    <source>
        <dbReference type="Pfam" id="PF01593"/>
    </source>
</evidence>
<sequence length="664" mass="73425">MVATVNYRISKWLHQLQPREYLKPMKPTESHFRERTVEELLRDVNFALSRSSVLASDLAPKLRKILGESSRGPKAKPGGTPGRRRIGRKQMKQLRGNKEVDVIIAGAGAAGLNAASILHKAGKKVVVLESRDRVGGRIYSEKLPSGSHVELGAQWQAAAGHDRLEKLVQTYGFRKLEHSLAGKAVVWRDATKKLHSPGSYGVGLFSGLDFMLRLWRISRISKRISLNGFKPDLEEYDNMSVGDYVEKRSWTGGAITLCLQLLKGGFCRDPKQISVYSAAHTLKTCGSFEQQENAEKYFFDQGNIFVEVAKEFEADIELNTRVVEVDTSGGQVVVKANNGRIYAGQELILAFPPQLLQRIHFQPALPSQYSEVASSMVLGQVVKLVAVFPSPWWRKRGLTGFISSLGRSSRTFDISEVADLSHSTGNGVLAGFVVGSQAVEICQKPLEELKKGFAEFLSASFGSLEEDIQSFHYHNWIADEDSLGAYVSSPAVGQWKKLSNGFFPKTGRISFAGTEYAHHWRGYMEGALESGERSAHAVLASLEATSVAKPEFLLDEPNSLSAGCNLEQVARRHGITDVQEIQGLVGHLERLLEVSHALAFRPAPSKDVTLPREAVLWTISEVDIYLGSLGFIRPSRESSLMRSSKRCGDGWARPSTHVRRSRHA</sequence>
<dbReference type="EMBL" id="CAXAMM010041195">
    <property type="protein sequence ID" value="CAK9097963.1"/>
    <property type="molecule type" value="Genomic_DNA"/>
</dbReference>
<evidence type="ECO:0000256" key="2">
    <source>
        <dbReference type="ARBA" id="ARBA00005995"/>
    </source>
</evidence>
<dbReference type="PRINTS" id="PR00757">
    <property type="entry name" value="AMINEOXDASEF"/>
</dbReference>
<evidence type="ECO:0000256" key="4">
    <source>
        <dbReference type="ARBA" id="ARBA00048448"/>
    </source>
</evidence>
<dbReference type="Gene3D" id="3.50.50.60">
    <property type="entry name" value="FAD/NAD(P)-binding domain"/>
    <property type="match status" value="1"/>
</dbReference>
<dbReference type="EC" id="1.4.3.-" evidence="5"/>
<reference evidence="8 9" key="1">
    <citation type="submission" date="2024-02" db="EMBL/GenBank/DDBJ databases">
        <authorList>
            <person name="Chen Y."/>
            <person name="Shah S."/>
            <person name="Dougan E. K."/>
            <person name="Thang M."/>
            <person name="Chan C."/>
        </authorList>
    </citation>
    <scope>NUCLEOTIDE SEQUENCE [LARGE SCALE GENOMIC DNA]</scope>
</reference>
<proteinExistence type="inferred from homology"/>
<evidence type="ECO:0000313" key="8">
    <source>
        <dbReference type="EMBL" id="CAK9097963.1"/>
    </source>
</evidence>
<keyword evidence="9" id="KW-1185">Reference proteome</keyword>
<comment type="cofactor">
    <cofactor evidence="1 5">
        <name>FAD</name>
        <dbReference type="ChEBI" id="CHEBI:57692"/>
    </cofactor>
</comment>
<dbReference type="InterPro" id="IPR036188">
    <property type="entry name" value="FAD/NAD-bd_sf"/>
</dbReference>
<accession>A0ABP0RCB3</accession>
<organism evidence="8 9">
    <name type="scientific">Durusdinium trenchii</name>
    <dbReference type="NCBI Taxonomy" id="1381693"/>
    <lineage>
        <taxon>Eukaryota</taxon>
        <taxon>Sar</taxon>
        <taxon>Alveolata</taxon>
        <taxon>Dinophyceae</taxon>
        <taxon>Suessiales</taxon>
        <taxon>Symbiodiniaceae</taxon>
        <taxon>Durusdinium</taxon>
    </lineage>
</organism>
<dbReference type="InterPro" id="IPR001613">
    <property type="entry name" value="Flavin_amine_oxidase"/>
</dbReference>
<evidence type="ECO:0000256" key="6">
    <source>
        <dbReference type="SAM" id="MobiDB-lite"/>
    </source>
</evidence>